<evidence type="ECO:0000256" key="1">
    <source>
        <dbReference type="SAM" id="SignalP"/>
    </source>
</evidence>
<name>A0ABZ0Y5C2_9BURK</name>
<dbReference type="RefSeq" id="WP_154819775.1">
    <property type="nucleotide sequence ID" value="NZ_CP140152.1"/>
</dbReference>
<evidence type="ECO:0008006" key="4">
    <source>
        <dbReference type="Google" id="ProtNLM"/>
    </source>
</evidence>
<dbReference type="Proteomes" id="UP001326110">
    <property type="component" value="Chromosome"/>
</dbReference>
<accession>A0ABZ0Y5C2</accession>
<gene>
    <name evidence="2" type="ORF">SR858_09715</name>
</gene>
<dbReference type="GeneID" id="43162460"/>
<evidence type="ECO:0000313" key="2">
    <source>
        <dbReference type="EMBL" id="WQH06577.1"/>
    </source>
</evidence>
<keyword evidence="3" id="KW-1185">Reference proteome</keyword>
<dbReference type="EMBL" id="CP140152">
    <property type="protein sequence ID" value="WQH06577.1"/>
    <property type="molecule type" value="Genomic_DNA"/>
</dbReference>
<organism evidence="2 3">
    <name type="scientific">Duganella zoogloeoides</name>
    <dbReference type="NCBI Taxonomy" id="75659"/>
    <lineage>
        <taxon>Bacteria</taxon>
        <taxon>Pseudomonadati</taxon>
        <taxon>Pseudomonadota</taxon>
        <taxon>Betaproteobacteria</taxon>
        <taxon>Burkholderiales</taxon>
        <taxon>Oxalobacteraceae</taxon>
        <taxon>Telluria group</taxon>
        <taxon>Duganella</taxon>
    </lineage>
</organism>
<sequence length="303" mass="31944">MFTLYRGAALAISLLALTGMPAHATSPQEQTIFSAPLPHQLHAGGPMVKVHRARLDGYLDFENGDAAALAELKERVQQCTRALAASGRALHPPTVWPDHMSSHRDDQYSAPNRNIRYTSGVSYVVNGNDCSLIAEIASSAMLSSSKGVCKIDLVRKTARGECDASGHADARPEPQVQDGMADVIRKMAANPAMAAAAAQLTAAVGTGAVRGGQRTVAGVRCTDWRQQIDPQGTIATLCYATGGSFVPFRAVNQEGLGGLLLANTTPHGLQLKAVDARLDTQVGNAVFAPYMAPGFTLERSGQP</sequence>
<feature type="signal peptide" evidence="1">
    <location>
        <begin position="1"/>
        <end position="24"/>
    </location>
</feature>
<proteinExistence type="predicted"/>
<keyword evidence="1" id="KW-0732">Signal</keyword>
<reference evidence="2 3" key="1">
    <citation type="submission" date="2023-11" db="EMBL/GenBank/DDBJ databases">
        <title>MicrobeMod: A computational toolkit for identifying prokaryotic methylation and restriction-modification with nanopore sequencing.</title>
        <authorList>
            <person name="Crits-Christoph A."/>
            <person name="Kang S.C."/>
            <person name="Lee H."/>
            <person name="Ostrov N."/>
        </authorList>
    </citation>
    <scope>NUCLEOTIDE SEQUENCE [LARGE SCALE GENOMIC DNA]</scope>
    <source>
        <strain evidence="2 3">ATCC 25935</strain>
    </source>
</reference>
<protein>
    <recommendedName>
        <fullName evidence="4">DUF3617 family protein</fullName>
    </recommendedName>
</protein>
<evidence type="ECO:0000313" key="3">
    <source>
        <dbReference type="Proteomes" id="UP001326110"/>
    </source>
</evidence>
<feature type="chain" id="PRO_5047038827" description="DUF3617 family protein" evidence="1">
    <location>
        <begin position="25"/>
        <end position="303"/>
    </location>
</feature>